<keyword evidence="10 14" id="KW-0694">RNA-binding</keyword>
<dbReference type="PRINTS" id="PR02008">
    <property type="entry name" value="RCMTFAMILY"/>
</dbReference>
<dbReference type="InterPro" id="IPR018314">
    <property type="entry name" value="RsmB/NOL1/NOP2-like_CS"/>
</dbReference>
<feature type="binding site" evidence="14">
    <location>
        <begin position="300"/>
        <end position="306"/>
    </location>
    <ligand>
        <name>S-adenosyl-L-methionine</name>
        <dbReference type="ChEBI" id="CHEBI:59789"/>
    </ligand>
</feature>
<dbReference type="NCBIfam" id="TIGR00563">
    <property type="entry name" value="rsmB"/>
    <property type="match status" value="1"/>
</dbReference>
<dbReference type="SUPFAM" id="SSF48013">
    <property type="entry name" value="NusB-like"/>
    <property type="match status" value="1"/>
</dbReference>
<evidence type="ECO:0000256" key="13">
    <source>
        <dbReference type="ARBA" id="ARBA00047283"/>
    </source>
</evidence>
<comment type="subcellular location">
    <subcellularLocation>
        <location evidence="2">Cytoplasm</location>
    </subcellularLocation>
</comment>
<evidence type="ECO:0000256" key="5">
    <source>
        <dbReference type="ARBA" id="ARBA00022490"/>
    </source>
</evidence>
<evidence type="ECO:0000313" key="18">
    <source>
        <dbReference type="Proteomes" id="UP000545507"/>
    </source>
</evidence>
<dbReference type="InterPro" id="IPR004573">
    <property type="entry name" value="rRNA_ssu_MeTfrase_B"/>
</dbReference>
<evidence type="ECO:0000256" key="9">
    <source>
        <dbReference type="ARBA" id="ARBA00022691"/>
    </source>
</evidence>
<dbReference type="Gene3D" id="3.40.50.150">
    <property type="entry name" value="Vaccinia Virus protein VP39"/>
    <property type="match status" value="1"/>
</dbReference>
<comment type="function">
    <text evidence="1">Specifically methylates the cytosine at position 967 (m5C967) of 16S rRNA.</text>
</comment>
<feature type="binding site" evidence="14">
    <location>
        <position position="348"/>
    </location>
    <ligand>
        <name>S-adenosyl-L-methionine</name>
        <dbReference type="ChEBI" id="CHEBI:59789"/>
    </ligand>
</feature>
<evidence type="ECO:0000256" key="12">
    <source>
        <dbReference type="ARBA" id="ARBA00031088"/>
    </source>
</evidence>
<dbReference type="NCBIfam" id="NF008149">
    <property type="entry name" value="PRK10901.1"/>
    <property type="match status" value="1"/>
</dbReference>
<feature type="binding site" evidence="14">
    <location>
        <position position="367"/>
    </location>
    <ligand>
        <name>S-adenosyl-L-methionine</name>
        <dbReference type="ChEBI" id="CHEBI:59789"/>
    </ligand>
</feature>
<protein>
    <recommendedName>
        <fullName evidence="4">16S rRNA (cytosine(967)-C(5))-methyltransferase</fullName>
        <ecNumber evidence="4">2.1.1.176</ecNumber>
    </recommendedName>
    <alternativeName>
        <fullName evidence="11">16S rRNA m5C967 methyltransferase</fullName>
    </alternativeName>
    <alternativeName>
        <fullName evidence="12">rRNA (cytosine-C(5)-)-methyltransferase RsmB</fullName>
    </alternativeName>
</protein>
<dbReference type="PROSITE" id="PS51686">
    <property type="entry name" value="SAM_MT_RSMB_NOP"/>
    <property type="match status" value="1"/>
</dbReference>
<feature type="domain" description="SAM-dependent MTase RsmB/NOP-type" evidence="16">
    <location>
        <begin position="208"/>
        <end position="480"/>
    </location>
</feature>
<dbReference type="GO" id="GO:0005737">
    <property type="term" value="C:cytoplasm"/>
    <property type="evidence" value="ECO:0007669"/>
    <property type="project" value="UniProtKB-SubCell"/>
</dbReference>
<keyword evidence="5" id="KW-0963">Cytoplasm</keyword>
<evidence type="ECO:0000256" key="3">
    <source>
        <dbReference type="ARBA" id="ARBA00007494"/>
    </source>
</evidence>
<dbReference type="EMBL" id="VYGV01000001">
    <property type="protein sequence ID" value="NWF43901.1"/>
    <property type="molecule type" value="Genomic_DNA"/>
</dbReference>
<dbReference type="InterPro" id="IPR035926">
    <property type="entry name" value="NusB-like_sf"/>
</dbReference>
<organism evidence="17 18">
    <name type="scientific">Hydrogenophaga aromaticivorans</name>
    <dbReference type="NCBI Taxonomy" id="2610898"/>
    <lineage>
        <taxon>Bacteria</taxon>
        <taxon>Pseudomonadati</taxon>
        <taxon>Pseudomonadota</taxon>
        <taxon>Betaproteobacteria</taxon>
        <taxon>Burkholderiales</taxon>
        <taxon>Comamonadaceae</taxon>
        <taxon>Hydrogenophaga</taxon>
    </lineage>
</organism>
<dbReference type="AlphaFoldDB" id="A0A7Y8GT29"/>
<keyword evidence="8 14" id="KW-0808">Transferase</keyword>
<dbReference type="PANTHER" id="PTHR22807">
    <property type="entry name" value="NOP2 YEAST -RELATED NOL1/NOP2/FMU SUN DOMAIN-CONTAINING"/>
    <property type="match status" value="1"/>
</dbReference>
<dbReference type="Pfam" id="PF22458">
    <property type="entry name" value="RsmF-B_ferredox"/>
    <property type="match status" value="1"/>
</dbReference>
<dbReference type="CDD" id="cd02440">
    <property type="entry name" value="AdoMet_MTases"/>
    <property type="match status" value="1"/>
</dbReference>
<dbReference type="Pfam" id="PF01189">
    <property type="entry name" value="Methyltr_RsmB-F"/>
    <property type="match status" value="1"/>
</dbReference>
<dbReference type="SUPFAM" id="SSF53335">
    <property type="entry name" value="S-adenosyl-L-methionine-dependent methyltransferases"/>
    <property type="match status" value="1"/>
</dbReference>
<accession>A0A7Y8GT29</accession>
<evidence type="ECO:0000259" key="16">
    <source>
        <dbReference type="PROSITE" id="PS51686"/>
    </source>
</evidence>
<dbReference type="Gene3D" id="3.30.70.1170">
    <property type="entry name" value="Sun protein, domain 3"/>
    <property type="match status" value="1"/>
</dbReference>
<feature type="active site" description="Nucleophile" evidence="14">
    <location>
        <position position="420"/>
    </location>
</feature>
<dbReference type="Proteomes" id="UP000545507">
    <property type="component" value="Unassembled WGS sequence"/>
</dbReference>
<name>A0A7Y8GT29_9BURK</name>
<dbReference type="Gene3D" id="1.10.287.730">
    <property type="entry name" value="Helix hairpin bin"/>
    <property type="match status" value="1"/>
</dbReference>
<dbReference type="InterPro" id="IPR049560">
    <property type="entry name" value="MeTrfase_RsmB-F_NOP2_cat"/>
</dbReference>
<evidence type="ECO:0000256" key="4">
    <source>
        <dbReference type="ARBA" id="ARBA00012140"/>
    </source>
</evidence>
<proteinExistence type="inferred from homology"/>
<reference evidence="17 18" key="1">
    <citation type="submission" date="2019-09" db="EMBL/GenBank/DDBJ databases">
        <title>Hydrogenophaga aromatica sp. nov., isolated from a para-xylene-degrading enrichment culture.</title>
        <authorList>
            <person name="Tancsics A."/>
            <person name="Banerjee S."/>
        </authorList>
    </citation>
    <scope>NUCLEOTIDE SEQUENCE [LARGE SCALE GENOMIC DNA]</scope>
    <source>
        <strain evidence="17 18">D2P1</strain>
    </source>
</reference>
<dbReference type="FunFam" id="3.40.50.150:FF:000022">
    <property type="entry name" value="Ribosomal RNA small subunit methyltransferase B"/>
    <property type="match status" value="1"/>
</dbReference>
<sequence length="482" mass="52461">MPPPPPRTRRPGLQDLRLRAGHSSDRELQAGTSLTSTRSADRPVPNAPTLATQLRWTAHCVLAVEQGHSLSEVLPQIASALRPGVQALTFQTLRQLGAARALGRLLAQRAPAAPVLALLHSALAVLLGDENGQHYQPHTVVDQAVEAAKQQRSTSMQAGFLNACLRRFLREREALSAQLVDDPVARWNHPLWWVERLQHDHPEHWAAILEANNVPGPMALRVNRRRAARDDYRAQLEATGLSASPVGDDGLVLSAAQPVERLPGFARGHVSVQDAAAQMAASLLLDGRAWSTADRVLDACAAPGGKTAHLLERADLDLLALDVDARRCTRIHDNLQRLGLSAEVQCADAANTAGWWDGRPFDAILLDAPCTASGIVRRHPDVRWLRRASDVAQLVAVQRQLLERLWPLLKPGGRLLYCTCSVFHAEGSEQVNAFLQRHTDAVLQPSPGHLLPGTVVANGEFNDNVPGGYDGFYYARIDKAGP</sequence>
<keyword evidence="9 14" id="KW-0949">S-adenosyl-L-methionine</keyword>
<comment type="similarity">
    <text evidence="3 14">Belongs to the class I-like SAM-binding methyltransferase superfamily. RsmB/NOP family.</text>
</comment>
<dbReference type="PANTHER" id="PTHR22807:SF61">
    <property type="entry name" value="NOL1_NOP2_SUN FAMILY PROTEIN _ ANTITERMINATION NUSB DOMAIN-CONTAINING PROTEIN"/>
    <property type="match status" value="1"/>
</dbReference>
<evidence type="ECO:0000256" key="1">
    <source>
        <dbReference type="ARBA" id="ARBA00002724"/>
    </source>
</evidence>
<evidence type="ECO:0000256" key="14">
    <source>
        <dbReference type="PROSITE-ProRule" id="PRU01023"/>
    </source>
</evidence>
<feature type="compositionally biased region" description="Basic and acidic residues" evidence="15">
    <location>
        <begin position="16"/>
        <end position="28"/>
    </location>
</feature>
<dbReference type="GO" id="GO:0008649">
    <property type="term" value="F:rRNA methyltransferase activity"/>
    <property type="evidence" value="ECO:0007669"/>
    <property type="project" value="InterPro"/>
</dbReference>
<evidence type="ECO:0000313" key="17">
    <source>
        <dbReference type="EMBL" id="NWF43901.1"/>
    </source>
</evidence>
<dbReference type="Gene3D" id="1.10.940.10">
    <property type="entry name" value="NusB-like"/>
    <property type="match status" value="1"/>
</dbReference>
<evidence type="ECO:0000256" key="15">
    <source>
        <dbReference type="SAM" id="MobiDB-lite"/>
    </source>
</evidence>
<evidence type="ECO:0000256" key="7">
    <source>
        <dbReference type="ARBA" id="ARBA00022603"/>
    </source>
</evidence>
<comment type="caution">
    <text evidence="17">The sequence shown here is derived from an EMBL/GenBank/DDBJ whole genome shotgun (WGS) entry which is preliminary data.</text>
</comment>
<dbReference type="InterPro" id="IPR029063">
    <property type="entry name" value="SAM-dependent_MTases_sf"/>
</dbReference>
<keyword evidence="7 14" id="KW-0489">Methyltransferase</keyword>
<gene>
    <name evidence="17" type="primary">rsmB</name>
    <name evidence="17" type="ORF">F3K02_01340</name>
</gene>
<keyword evidence="18" id="KW-1185">Reference proteome</keyword>
<feature type="region of interest" description="Disordered" evidence="15">
    <location>
        <begin position="1"/>
        <end position="46"/>
    </location>
</feature>
<keyword evidence="6" id="KW-0698">rRNA processing</keyword>
<feature type="binding site" evidence="14">
    <location>
        <position position="322"/>
    </location>
    <ligand>
        <name>S-adenosyl-L-methionine</name>
        <dbReference type="ChEBI" id="CHEBI:59789"/>
    </ligand>
</feature>
<evidence type="ECO:0000256" key="2">
    <source>
        <dbReference type="ARBA" id="ARBA00004496"/>
    </source>
</evidence>
<dbReference type="InterPro" id="IPR001678">
    <property type="entry name" value="MeTrfase_RsmB-F_NOP2_dom"/>
</dbReference>
<dbReference type="PROSITE" id="PS01153">
    <property type="entry name" value="NOL1_NOP2_SUN"/>
    <property type="match status" value="1"/>
</dbReference>
<evidence type="ECO:0000256" key="11">
    <source>
        <dbReference type="ARBA" id="ARBA00030399"/>
    </source>
</evidence>
<dbReference type="EC" id="2.1.1.176" evidence="4"/>
<dbReference type="GO" id="GO:0003723">
    <property type="term" value="F:RNA binding"/>
    <property type="evidence" value="ECO:0007669"/>
    <property type="project" value="UniProtKB-UniRule"/>
</dbReference>
<dbReference type="InterPro" id="IPR054728">
    <property type="entry name" value="RsmB-like_ferredoxin"/>
</dbReference>
<dbReference type="InterPro" id="IPR023267">
    <property type="entry name" value="RCMT"/>
</dbReference>
<evidence type="ECO:0000256" key="8">
    <source>
        <dbReference type="ARBA" id="ARBA00022679"/>
    </source>
</evidence>
<evidence type="ECO:0000256" key="10">
    <source>
        <dbReference type="ARBA" id="ARBA00022884"/>
    </source>
</evidence>
<comment type="catalytic activity">
    <reaction evidence="13">
        <text>cytidine(967) in 16S rRNA + S-adenosyl-L-methionine = 5-methylcytidine(967) in 16S rRNA + S-adenosyl-L-homocysteine + H(+)</text>
        <dbReference type="Rhea" id="RHEA:42748"/>
        <dbReference type="Rhea" id="RHEA-COMP:10219"/>
        <dbReference type="Rhea" id="RHEA-COMP:10220"/>
        <dbReference type="ChEBI" id="CHEBI:15378"/>
        <dbReference type="ChEBI" id="CHEBI:57856"/>
        <dbReference type="ChEBI" id="CHEBI:59789"/>
        <dbReference type="ChEBI" id="CHEBI:74483"/>
        <dbReference type="ChEBI" id="CHEBI:82748"/>
        <dbReference type="EC" id="2.1.1.176"/>
    </reaction>
</comment>
<evidence type="ECO:0000256" key="6">
    <source>
        <dbReference type="ARBA" id="ARBA00022552"/>
    </source>
</evidence>